<dbReference type="RefSeq" id="WP_230742605.1">
    <property type="nucleotide sequence ID" value="NZ_PGCK01000010.1"/>
</dbReference>
<name>A0AAP2REK6_9EURY</name>
<keyword evidence="1" id="KW-0812">Transmembrane</keyword>
<feature type="transmembrane region" description="Helical" evidence="1">
    <location>
        <begin position="107"/>
        <end position="130"/>
    </location>
</feature>
<keyword evidence="1" id="KW-1133">Transmembrane helix</keyword>
<protein>
    <recommendedName>
        <fullName evidence="4">DUF3899 domain-containing protein</fullName>
    </recommendedName>
</protein>
<dbReference type="Proteomes" id="UP001320159">
    <property type="component" value="Unassembled WGS sequence"/>
</dbReference>
<evidence type="ECO:0000313" key="2">
    <source>
        <dbReference type="EMBL" id="MCD1295747.1"/>
    </source>
</evidence>
<reference evidence="2 3" key="1">
    <citation type="submission" date="2017-11" db="EMBL/GenBank/DDBJ databases">
        <title>Isolation and Characterization of Family Methanocellaceae Species from Potential Methane Hydrate Area Offshore Southwestern Taiwan.</title>
        <authorList>
            <person name="Zhang W.-L."/>
            <person name="Chen W.-C."/>
            <person name="Lai M.-C."/>
            <person name="Chen S.-C."/>
        </authorList>
    </citation>
    <scope>NUCLEOTIDE SEQUENCE [LARGE SCALE GENOMIC DNA]</scope>
    <source>
        <strain evidence="2 3">CWC-04</strain>
    </source>
</reference>
<sequence>MLKKYFPYIISVILYIIAITIINLIGIIIYGIVLGGGEIDILKISDLLFFEGGIILTIGAFMEFFKGRGSGMSSRVFLSPYELISKWTVFEMKDYEEMIKYENEIPLGWVLILTGGLMILLSLFFALILMK</sequence>
<organism evidence="2 3">
    <name type="scientific">Methanooceanicella nereidis</name>
    <dbReference type="NCBI Taxonomy" id="2052831"/>
    <lineage>
        <taxon>Archaea</taxon>
        <taxon>Methanobacteriati</taxon>
        <taxon>Methanobacteriota</taxon>
        <taxon>Stenosarchaea group</taxon>
        <taxon>Methanomicrobia</taxon>
        <taxon>Methanocellales</taxon>
        <taxon>Methanocellaceae</taxon>
        <taxon>Methanooceanicella</taxon>
    </lineage>
</organism>
<evidence type="ECO:0000256" key="1">
    <source>
        <dbReference type="SAM" id="Phobius"/>
    </source>
</evidence>
<feature type="transmembrane region" description="Helical" evidence="1">
    <location>
        <begin position="47"/>
        <end position="65"/>
    </location>
</feature>
<dbReference type="AlphaFoldDB" id="A0AAP2REK6"/>
<feature type="transmembrane region" description="Helical" evidence="1">
    <location>
        <begin position="12"/>
        <end position="35"/>
    </location>
</feature>
<proteinExistence type="predicted"/>
<comment type="caution">
    <text evidence="2">The sequence shown here is derived from an EMBL/GenBank/DDBJ whole genome shotgun (WGS) entry which is preliminary data.</text>
</comment>
<keyword evidence="1" id="KW-0472">Membrane</keyword>
<accession>A0AAP2REK6</accession>
<dbReference type="EMBL" id="PGCK01000010">
    <property type="protein sequence ID" value="MCD1295747.1"/>
    <property type="molecule type" value="Genomic_DNA"/>
</dbReference>
<evidence type="ECO:0008006" key="4">
    <source>
        <dbReference type="Google" id="ProtNLM"/>
    </source>
</evidence>
<evidence type="ECO:0000313" key="3">
    <source>
        <dbReference type="Proteomes" id="UP001320159"/>
    </source>
</evidence>
<gene>
    <name evidence="2" type="ORF">CUJ83_12130</name>
</gene>
<keyword evidence="3" id="KW-1185">Reference proteome</keyword>